<feature type="transmembrane region" description="Helical" evidence="9">
    <location>
        <begin position="96"/>
        <end position="115"/>
    </location>
</feature>
<evidence type="ECO:0000313" key="10">
    <source>
        <dbReference type="EMBL" id="OWW18090.1"/>
    </source>
</evidence>
<evidence type="ECO:0000256" key="3">
    <source>
        <dbReference type="ARBA" id="ARBA00022475"/>
    </source>
</evidence>
<dbReference type="PANTHER" id="PTHR11795">
    <property type="entry name" value="BRANCHED-CHAIN AMINO ACID TRANSPORT SYSTEM PERMEASE PROTEIN LIVH"/>
    <property type="match status" value="1"/>
</dbReference>
<dbReference type="GO" id="GO:0006865">
    <property type="term" value="P:amino acid transport"/>
    <property type="evidence" value="ECO:0007669"/>
    <property type="project" value="UniProtKB-KW"/>
</dbReference>
<evidence type="ECO:0000256" key="9">
    <source>
        <dbReference type="SAM" id="Phobius"/>
    </source>
</evidence>
<evidence type="ECO:0000256" key="1">
    <source>
        <dbReference type="ARBA" id="ARBA00004651"/>
    </source>
</evidence>
<dbReference type="Proteomes" id="UP000197535">
    <property type="component" value="Unassembled WGS sequence"/>
</dbReference>
<evidence type="ECO:0000256" key="5">
    <source>
        <dbReference type="ARBA" id="ARBA00022970"/>
    </source>
</evidence>
<keyword evidence="2" id="KW-0813">Transport</keyword>
<keyword evidence="5" id="KW-0029">Amino-acid transport</keyword>
<dbReference type="AlphaFoldDB" id="A0A254T603"/>
<comment type="subcellular location">
    <subcellularLocation>
        <location evidence="1">Cell membrane</location>
        <topology evidence="1">Multi-pass membrane protein</topology>
    </subcellularLocation>
</comment>
<keyword evidence="11" id="KW-1185">Reference proteome</keyword>
<comment type="caution">
    <text evidence="10">The sequence shown here is derived from an EMBL/GenBank/DDBJ whole genome shotgun (WGS) entry which is preliminary data.</text>
</comment>
<keyword evidence="6 9" id="KW-1133">Transmembrane helix</keyword>
<proteinExistence type="inferred from homology"/>
<feature type="transmembrane region" description="Helical" evidence="9">
    <location>
        <begin position="149"/>
        <end position="170"/>
    </location>
</feature>
<dbReference type="GO" id="GO:0005886">
    <property type="term" value="C:plasma membrane"/>
    <property type="evidence" value="ECO:0007669"/>
    <property type="project" value="UniProtKB-SubCell"/>
</dbReference>
<organism evidence="10 11">
    <name type="scientific">Noviherbaspirillum denitrificans</name>
    <dbReference type="NCBI Taxonomy" id="1968433"/>
    <lineage>
        <taxon>Bacteria</taxon>
        <taxon>Pseudomonadati</taxon>
        <taxon>Pseudomonadota</taxon>
        <taxon>Betaproteobacteria</taxon>
        <taxon>Burkholderiales</taxon>
        <taxon>Oxalobacteraceae</taxon>
        <taxon>Noviherbaspirillum</taxon>
    </lineage>
</organism>
<feature type="transmembrane region" description="Helical" evidence="9">
    <location>
        <begin position="224"/>
        <end position="245"/>
    </location>
</feature>
<dbReference type="EMBL" id="LSTO01000026">
    <property type="protein sequence ID" value="OWW18090.1"/>
    <property type="molecule type" value="Genomic_DNA"/>
</dbReference>
<feature type="transmembrane region" description="Helical" evidence="9">
    <location>
        <begin position="252"/>
        <end position="269"/>
    </location>
</feature>
<dbReference type="InterPro" id="IPR052157">
    <property type="entry name" value="BCAA_transport_permease"/>
</dbReference>
<keyword evidence="3" id="KW-1003">Cell membrane</keyword>
<keyword evidence="4 9" id="KW-0812">Transmembrane</keyword>
<keyword evidence="7 9" id="KW-0472">Membrane</keyword>
<name>A0A254T603_9BURK</name>
<reference evidence="10 11" key="1">
    <citation type="submission" date="2016-02" db="EMBL/GenBank/DDBJ databases">
        <authorList>
            <person name="Wen L."/>
            <person name="He K."/>
            <person name="Yang H."/>
        </authorList>
    </citation>
    <scope>NUCLEOTIDE SEQUENCE [LARGE SCALE GENOMIC DNA]</scope>
    <source>
        <strain evidence="10 11">TSA40</strain>
    </source>
</reference>
<dbReference type="PANTHER" id="PTHR11795:SF442">
    <property type="entry name" value="ABC TRANSPORTER ATP-BINDING PROTEIN"/>
    <property type="match status" value="1"/>
</dbReference>
<dbReference type="RefSeq" id="WP_088710751.1">
    <property type="nucleotide sequence ID" value="NZ_LSTO01000026.1"/>
</dbReference>
<dbReference type="GO" id="GO:0022857">
    <property type="term" value="F:transmembrane transporter activity"/>
    <property type="evidence" value="ECO:0007669"/>
    <property type="project" value="InterPro"/>
</dbReference>
<dbReference type="CDD" id="cd06582">
    <property type="entry name" value="TM_PBP1_LivH_like"/>
    <property type="match status" value="1"/>
</dbReference>
<evidence type="ECO:0000256" key="2">
    <source>
        <dbReference type="ARBA" id="ARBA00022448"/>
    </source>
</evidence>
<dbReference type="InterPro" id="IPR001851">
    <property type="entry name" value="ABC_transp_permease"/>
</dbReference>
<dbReference type="Pfam" id="PF02653">
    <property type="entry name" value="BPD_transp_2"/>
    <property type="match status" value="1"/>
</dbReference>
<feature type="transmembrane region" description="Helical" evidence="9">
    <location>
        <begin position="67"/>
        <end position="84"/>
    </location>
</feature>
<comment type="similarity">
    <text evidence="8">Belongs to the binding-protein-dependent transport system permease family. LivHM subfamily.</text>
</comment>
<dbReference type="OrthoDB" id="25113at2"/>
<sequence length="301" mass="32230">MNQELFFLAILDGLSYAALLFLVALGLTLVFGVMNVLNMAHGSLFAIGGYAAATAGAWALAISAGPLWSFLMLPVVAIVVGALCGGLMEKYLMRRIYGKDPVLQLLVTFAAFMIFEDLQRMIWGTQPYSTVELVNYLGVADVMGITYTYYQLVVLPGVALAVFFALRYFLRHSPVGRQVVAVAHHREVATTMGINVRKICLLTFMAGSALGALGGVLAVQTTSWVSGIGAEMIVLSFAVVATAGLGQIEGALVAAIMIGLARAFSVYLMPELEVLVPYLIMALVLLVRPQGLFSVAKARRV</sequence>
<evidence type="ECO:0000256" key="6">
    <source>
        <dbReference type="ARBA" id="ARBA00022989"/>
    </source>
</evidence>
<evidence type="ECO:0000256" key="7">
    <source>
        <dbReference type="ARBA" id="ARBA00023136"/>
    </source>
</evidence>
<feature type="transmembrane region" description="Helical" evidence="9">
    <location>
        <begin position="275"/>
        <end position="296"/>
    </location>
</feature>
<feature type="transmembrane region" description="Helical" evidence="9">
    <location>
        <begin position="6"/>
        <end position="31"/>
    </location>
</feature>
<feature type="transmembrane region" description="Helical" evidence="9">
    <location>
        <begin position="43"/>
        <end position="61"/>
    </location>
</feature>
<gene>
    <name evidence="10" type="ORF">AYR66_02865</name>
</gene>
<accession>A0A254T603</accession>
<feature type="transmembrane region" description="Helical" evidence="9">
    <location>
        <begin position="199"/>
        <end position="218"/>
    </location>
</feature>
<evidence type="ECO:0000256" key="8">
    <source>
        <dbReference type="ARBA" id="ARBA00037998"/>
    </source>
</evidence>
<protein>
    <submittedName>
        <fullName evidence="10">ABC transporter permease</fullName>
    </submittedName>
</protein>
<evidence type="ECO:0000256" key="4">
    <source>
        <dbReference type="ARBA" id="ARBA00022692"/>
    </source>
</evidence>
<evidence type="ECO:0000313" key="11">
    <source>
        <dbReference type="Proteomes" id="UP000197535"/>
    </source>
</evidence>